<keyword evidence="3" id="KW-0853">WD repeat</keyword>
<dbReference type="EMBL" id="LT934116">
    <property type="protein sequence ID" value="VAH71962.1"/>
    <property type="molecule type" value="Genomic_DNA"/>
</dbReference>
<dbReference type="Gramene" id="TRITD3Bv1G017800.1">
    <property type="protein sequence ID" value="TRITD3Bv1G017800.1"/>
    <property type="gene ID" value="TRITD3Bv1G017800"/>
</dbReference>
<evidence type="ECO:0000256" key="1">
    <source>
        <dbReference type="ARBA" id="ARBA00004123"/>
    </source>
</evidence>
<evidence type="ECO:0000256" key="2">
    <source>
        <dbReference type="ARBA" id="ARBA00005434"/>
    </source>
</evidence>
<gene>
    <name evidence="8" type="ORF">TRITD_3Bv1G017800</name>
</gene>
<dbReference type="GO" id="GO:0003684">
    <property type="term" value="F:damaged DNA binding"/>
    <property type="evidence" value="ECO:0007669"/>
    <property type="project" value="InterPro"/>
</dbReference>
<evidence type="ECO:0000256" key="6">
    <source>
        <dbReference type="ARBA" id="ARBA00023242"/>
    </source>
</evidence>
<dbReference type="AlphaFoldDB" id="A0A9R1Q7I2"/>
<evidence type="ECO:0000256" key="5">
    <source>
        <dbReference type="ARBA" id="ARBA00022786"/>
    </source>
</evidence>
<keyword evidence="5" id="KW-0833">Ubl conjugation pathway</keyword>
<sequence length="110" mass="12040">MDPDITTISPVNKLHPQDDILATGSSSLTRFCPCRSIFIWKPKNDVDDPTEERTSQKVKEYVYGSGSRKKPNGKHDNSSDDDSDGGGGKSKKAKKTRFTHTAKGKGKSKA</sequence>
<evidence type="ECO:0000256" key="7">
    <source>
        <dbReference type="SAM" id="MobiDB-lite"/>
    </source>
</evidence>
<evidence type="ECO:0000256" key="4">
    <source>
        <dbReference type="ARBA" id="ARBA00022737"/>
    </source>
</evidence>
<comment type="similarity">
    <text evidence="2">Belongs to the WD repeat DDB2/WDR76 family.</text>
</comment>
<dbReference type="GO" id="GO:0009411">
    <property type="term" value="P:response to UV"/>
    <property type="evidence" value="ECO:0007669"/>
    <property type="project" value="TreeGrafter"/>
</dbReference>
<dbReference type="Proteomes" id="UP000324705">
    <property type="component" value="Chromosome 3B"/>
</dbReference>
<feature type="region of interest" description="Disordered" evidence="7">
    <location>
        <begin position="42"/>
        <end position="110"/>
    </location>
</feature>
<feature type="compositionally biased region" description="Basic residues" evidence="7">
    <location>
        <begin position="89"/>
        <end position="110"/>
    </location>
</feature>
<dbReference type="InterPro" id="IPR033312">
    <property type="entry name" value="DDB2"/>
</dbReference>
<keyword evidence="4" id="KW-0677">Repeat</keyword>
<evidence type="ECO:0000313" key="8">
    <source>
        <dbReference type="EMBL" id="VAH71962.1"/>
    </source>
</evidence>
<dbReference type="GO" id="GO:0080008">
    <property type="term" value="C:Cul4-RING E3 ubiquitin ligase complex"/>
    <property type="evidence" value="ECO:0007669"/>
    <property type="project" value="InterPro"/>
</dbReference>
<dbReference type="PANTHER" id="PTHR15169">
    <property type="entry name" value="DAMAGE-SPECIFIC DNA BINDING PROTEIN 2"/>
    <property type="match status" value="1"/>
</dbReference>
<proteinExistence type="inferred from homology"/>
<evidence type="ECO:0000256" key="3">
    <source>
        <dbReference type="ARBA" id="ARBA00022574"/>
    </source>
</evidence>
<dbReference type="GO" id="GO:0006281">
    <property type="term" value="P:DNA repair"/>
    <property type="evidence" value="ECO:0007669"/>
    <property type="project" value="InterPro"/>
</dbReference>
<feature type="compositionally biased region" description="Basic and acidic residues" evidence="7">
    <location>
        <begin position="42"/>
        <end position="60"/>
    </location>
</feature>
<comment type="subcellular location">
    <subcellularLocation>
        <location evidence="1">Nucleus</location>
    </subcellularLocation>
</comment>
<organism evidence="8 9">
    <name type="scientific">Triticum turgidum subsp. durum</name>
    <name type="common">Durum wheat</name>
    <name type="synonym">Triticum durum</name>
    <dbReference type="NCBI Taxonomy" id="4567"/>
    <lineage>
        <taxon>Eukaryota</taxon>
        <taxon>Viridiplantae</taxon>
        <taxon>Streptophyta</taxon>
        <taxon>Embryophyta</taxon>
        <taxon>Tracheophyta</taxon>
        <taxon>Spermatophyta</taxon>
        <taxon>Magnoliopsida</taxon>
        <taxon>Liliopsida</taxon>
        <taxon>Poales</taxon>
        <taxon>Poaceae</taxon>
        <taxon>BOP clade</taxon>
        <taxon>Pooideae</taxon>
        <taxon>Triticodae</taxon>
        <taxon>Triticeae</taxon>
        <taxon>Triticinae</taxon>
        <taxon>Triticum</taxon>
    </lineage>
</organism>
<protein>
    <submittedName>
        <fullName evidence="8">Uncharacterized protein</fullName>
    </submittedName>
</protein>
<keyword evidence="6" id="KW-0539">Nucleus</keyword>
<evidence type="ECO:0000313" key="9">
    <source>
        <dbReference type="Proteomes" id="UP000324705"/>
    </source>
</evidence>
<dbReference type="PANTHER" id="PTHR15169:SF0">
    <property type="entry name" value="DNA DAMAGE-BINDING PROTEIN 2"/>
    <property type="match status" value="1"/>
</dbReference>
<name>A0A9R1Q7I2_TRITD</name>
<dbReference type="GO" id="GO:0005634">
    <property type="term" value="C:nucleus"/>
    <property type="evidence" value="ECO:0007669"/>
    <property type="project" value="UniProtKB-SubCell"/>
</dbReference>
<reference evidence="8 9" key="1">
    <citation type="submission" date="2017-09" db="EMBL/GenBank/DDBJ databases">
        <authorList>
            <consortium name="International Durum Wheat Genome Sequencing Consortium (IDWGSC)"/>
            <person name="Milanesi L."/>
        </authorList>
    </citation>
    <scope>NUCLEOTIDE SEQUENCE [LARGE SCALE GENOMIC DNA]</scope>
    <source>
        <strain evidence="9">cv. Svevo</strain>
    </source>
</reference>
<keyword evidence="9" id="KW-1185">Reference proteome</keyword>
<accession>A0A9R1Q7I2</accession>